<sequence length="68" mass="7805">MLQLRNPNTGRTWNYWNHGGAEGSGYTTTVTQFADNIIVEGRLCLGEWSESNPQILYRTCRAWSNVRL</sequence>
<protein>
    <recommendedName>
        <fullName evidence="3">Ricin B lectin domain-containing protein</fullName>
    </recommendedName>
</protein>
<evidence type="ECO:0008006" key="3">
    <source>
        <dbReference type="Google" id="ProtNLM"/>
    </source>
</evidence>
<evidence type="ECO:0000313" key="2">
    <source>
        <dbReference type="Proteomes" id="UP001596512"/>
    </source>
</evidence>
<accession>A0ABW2TLA2</accession>
<organism evidence="1 2">
    <name type="scientific">Actinokineospora soli</name>
    <dbReference type="NCBI Taxonomy" id="1048753"/>
    <lineage>
        <taxon>Bacteria</taxon>
        <taxon>Bacillati</taxon>
        <taxon>Actinomycetota</taxon>
        <taxon>Actinomycetes</taxon>
        <taxon>Pseudonocardiales</taxon>
        <taxon>Pseudonocardiaceae</taxon>
        <taxon>Actinokineospora</taxon>
    </lineage>
</organism>
<dbReference type="EMBL" id="JBHTEY010000004">
    <property type="protein sequence ID" value="MFC7614296.1"/>
    <property type="molecule type" value="Genomic_DNA"/>
</dbReference>
<dbReference type="Proteomes" id="UP001596512">
    <property type="component" value="Unassembled WGS sequence"/>
</dbReference>
<comment type="caution">
    <text evidence="1">The sequence shown here is derived from an EMBL/GenBank/DDBJ whole genome shotgun (WGS) entry which is preliminary data.</text>
</comment>
<evidence type="ECO:0000313" key="1">
    <source>
        <dbReference type="EMBL" id="MFC7614296.1"/>
    </source>
</evidence>
<reference evidence="2" key="1">
    <citation type="journal article" date="2019" name="Int. J. Syst. Evol. Microbiol.">
        <title>The Global Catalogue of Microorganisms (GCM) 10K type strain sequencing project: providing services to taxonomists for standard genome sequencing and annotation.</title>
        <authorList>
            <consortium name="The Broad Institute Genomics Platform"/>
            <consortium name="The Broad Institute Genome Sequencing Center for Infectious Disease"/>
            <person name="Wu L."/>
            <person name="Ma J."/>
        </authorList>
    </citation>
    <scope>NUCLEOTIDE SEQUENCE [LARGE SCALE GENOMIC DNA]</scope>
    <source>
        <strain evidence="2">JCM 17695</strain>
    </source>
</reference>
<proteinExistence type="predicted"/>
<gene>
    <name evidence="1" type="ORF">ACFQV2_12910</name>
</gene>
<name>A0ABW2TLA2_9PSEU</name>
<keyword evidence="2" id="KW-1185">Reference proteome</keyword>